<proteinExistence type="predicted"/>
<dbReference type="AlphaFoldDB" id="A0A9D1KWU3"/>
<evidence type="ECO:0000313" key="2">
    <source>
        <dbReference type="Proteomes" id="UP000824164"/>
    </source>
</evidence>
<dbReference type="EMBL" id="DVLT01000038">
    <property type="protein sequence ID" value="HIU02732.1"/>
    <property type="molecule type" value="Genomic_DNA"/>
</dbReference>
<reference evidence="1" key="1">
    <citation type="submission" date="2020-10" db="EMBL/GenBank/DDBJ databases">
        <authorList>
            <person name="Gilroy R."/>
        </authorList>
    </citation>
    <scope>NUCLEOTIDE SEQUENCE</scope>
    <source>
        <strain evidence="1">CHK187-14744</strain>
    </source>
</reference>
<protein>
    <recommendedName>
        <fullName evidence="3">DUF4352 domain-containing protein</fullName>
    </recommendedName>
</protein>
<dbReference type="Proteomes" id="UP000824164">
    <property type="component" value="Unassembled WGS sequence"/>
</dbReference>
<evidence type="ECO:0008006" key="3">
    <source>
        <dbReference type="Google" id="ProtNLM"/>
    </source>
</evidence>
<reference evidence="1" key="2">
    <citation type="journal article" date="2021" name="PeerJ">
        <title>Extensive microbial diversity within the chicken gut microbiome revealed by metagenomics and culture.</title>
        <authorList>
            <person name="Gilroy R."/>
            <person name="Ravi A."/>
            <person name="Getino M."/>
            <person name="Pursley I."/>
            <person name="Horton D.L."/>
            <person name="Alikhan N.F."/>
            <person name="Baker D."/>
            <person name="Gharbi K."/>
            <person name="Hall N."/>
            <person name="Watson M."/>
            <person name="Adriaenssens E.M."/>
            <person name="Foster-Nyarko E."/>
            <person name="Jarju S."/>
            <person name="Secka A."/>
            <person name="Antonio M."/>
            <person name="Oren A."/>
            <person name="Chaudhuri R.R."/>
            <person name="La Ragione R."/>
            <person name="Hildebrand F."/>
            <person name="Pallen M.J."/>
        </authorList>
    </citation>
    <scope>NUCLEOTIDE SEQUENCE</scope>
    <source>
        <strain evidence="1">CHK187-14744</strain>
    </source>
</reference>
<evidence type="ECO:0000313" key="1">
    <source>
        <dbReference type="EMBL" id="HIU02732.1"/>
    </source>
</evidence>
<accession>A0A9D1KWU3</accession>
<name>A0A9D1KWU3_9FIRM</name>
<sequence>MRYKYLWTAVAVIFAVTGIIAAVRSVQLNHQYPVPRNVMVSENTPAEKNGCAITVTDSVLEPLADDMEDLPVGEPIYMVKASLRIENISDYDSSIYLTDFGLQSDIWYNQMSRHETTVLNPELESAVITLHPGESEEIVLPFMIYWDRGMEEMAKQLMAGEADLDLVITQYPVKRFCRLSY</sequence>
<organism evidence="1 2">
    <name type="scientific">Candidatus Onthocola gallistercoris</name>
    <dbReference type="NCBI Taxonomy" id="2840876"/>
    <lineage>
        <taxon>Bacteria</taxon>
        <taxon>Bacillati</taxon>
        <taxon>Bacillota</taxon>
        <taxon>Bacilli</taxon>
        <taxon>Candidatus Onthocola</taxon>
    </lineage>
</organism>
<comment type="caution">
    <text evidence="1">The sequence shown here is derived from an EMBL/GenBank/DDBJ whole genome shotgun (WGS) entry which is preliminary data.</text>
</comment>
<gene>
    <name evidence="1" type="ORF">IAB63_05715</name>
</gene>